<dbReference type="EMBL" id="JAQQWI010000016">
    <property type="protein sequence ID" value="KAK8008475.1"/>
    <property type="molecule type" value="Genomic_DNA"/>
</dbReference>
<keyword evidence="2" id="KW-0862">Zinc</keyword>
<accession>A0ABR1RDA3</accession>
<dbReference type="PROSITE" id="PS50048">
    <property type="entry name" value="ZN2_CY6_FUNGAL_2"/>
    <property type="match status" value="1"/>
</dbReference>
<dbReference type="Gene3D" id="4.10.240.10">
    <property type="entry name" value="Zn(2)-C6 fungal-type DNA-binding domain"/>
    <property type="match status" value="1"/>
</dbReference>
<keyword evidence="3" id="KW-0805">Transcription regulation</keyword>
<proteinExistence type="predicted"/>
<reference evidence="8 9" key="1">
    <citation type="submission" date="2023-01" db="EMBL/GenBank/DDBJ databases">
        <title>Analysis of 21 Apiospora genomes using comparative genomics revels a genus with tremendous synthesis potential of carbohydrate active enzymes and secondary metabolites.</title>
        <authorList>
            <person name="Sorensen T."/>
        </authorList>
    </citation>
    <scope>NUCLEOTIDE SEQUENCE [LARGE SCALE GENOMIC DNA]</scope>
    <source>
        <strain evidence="8 9">CBS 20057</strain>
    </source>
</reference>
<evidence type="ECO:0000256" key="5">
    <source>
        <dbReference type="ARBA" id="ARBA00023242"/>
    </source>
</evidence>
<name>A0ABR1RDA3_9PEZI</name>
<evidence type="ECO:0000259" key="7">
    <source>
        <dbReference type="PROSITE" id="PS50048"/>
    </source>
</evidence>
<dbReference type="Proteomes" id="UP001396898">
    <property type="component" value="Unassembled WGS sequence"/>
</dbReference>
<dbReference type="InterPro" id="IPR007219">
    <property type="entry name" value="XnlR_reg_dom"/>
</dbReference>
<evidence type="ECO:0000313" key="9">
    <source>
        <dbReference type="Proteomes" id="UP001396898"/>
    </source>
</evidence>
<evidence type="ECO:0000256" key="1">
    <source>
        <dbReference type="ARBA" id="ARBA00022723"/>
    </source>
</evidence>
<feature type="compositionally biased region" description="Polar residues" evidence="6">
    <location>
        <begin position="966"/>
        <end position="979"/>
    </location>
</feature>
<feature type="domain" description="Zn(2)-C6 fungal-type" evidence="7">
    <location>
        <begin position="123"/>
        <end position="152"/>
    </location>
</feature>
<protein>
    <recommendedName>
        <fullName evidence="7">Zn(2)-C6 fungal-type domain-containing protein</fullName>
    </recommendedName>
</protein>
<dbReference type="InterPro" id="IPR036864">
    <property type="entry name" value="Zn2-C6_fun-type_DNA-bd_sf"/>
</dbReference>
<dbReference type="Pfam" id="PF04082">
    <property type="entry name" value="Fungal_trans"/>
    <property type="match status" value="1"/>
</dbReference>
<dbReference type="SUPFAM" id="SSF57701">
    <property type="entry name" value="Zn2/Cys6 DNA-binding domain"/>
    <property type="match status" value="1"/>
</dbReference>
<evidence type="ECO:0000256" key="4">
    <source>
        <dbReference type="ARBA" id="ARBA00023163"/>
    </source>
</evidence>
<keyword evidence="5" id="KW-0539">Nucleus</keyword>
<keyword evidence="4" id="KW-0804">Transcription</keyword>
<feature type="region of interest" description="Disordered" evidence="6">
    <location>
        <begin position="159"/>
        <end position="200"/>
    </location>
</feature>
<dbReference type="PANTHER" id="PTHR47660">
    <property type="entry name" value="TRANSCRIPTION FACTOR WITH C2H2 AND ZN(2)-CYS(6) DNA BINDING DOMAIN (EUROFUNG)-RELATED-RELATED"/>
    <property type="match status" value="1"/>
</dbReference>
<evidence type="ECO:0000313" key="8">
    <source>
        <dbReference type="EMBL" id="KAK8008475.1"/>
    </source>
</evidence>
<comment type="caution">
    <text evidence="8">The sequence shown here is derived from an EMBL/GenBank/DDBJ whole genome shotgun (WGS) entry which is preliminary data.</text>
</comment>
<dbReference type="PROSITE" id="PS00463">
    <property type="entry name" value="ZN2_CY6_FUNGAL_1"/>
    <property type="match status" value="1"/>
</dbReference>
<dbReference type="PANTHER" id="PTHR47660:SF2">
    <property type="entry name" value="TRANSCRIPTION FACTOR WITH C2H2 AND ZN(2)-CYS(6) DNA BINDING DOMAIN (EUROFUNG)"/>
    <property type="match status" value="1"/>
</dbReference>
<keyword evidence="1" id="KW-0479">Metal-binding</keyword>
<organism evidence="8 9">
    <name type="scientific">Apiospora marii</name>
    <dbReference type="NCBI Taxonomy" id="335849"/>
    <lineage>
        <taxon>Eukaryota</taxon>
        <taxon>Fungi</taxon>
        <taxon>Dikarya</taxon>
        <taxon>Ascomycota</taxon>
        <taxon>Pezizomycotina</taxon>
        <taxon>Sordariomycetes</taxon>
        <taxon>Xylariomycetidae</taxon>
        <taxon>Amphisphaeriales</taxon>
        <taxon>Apiosporaceae</taxon>
        <taxon>Apiospora</taxon>
    </lineage>
</organism>
<keyword evidence="9" id="KW-1185">Reference proteome</keyword>
<feature type="compositionally biased region" description="Basic and acidic residues" evidence="6">
    <location>
        <begin position="83"/>
        <end position="108"/>
    </location>
</feature>
<dbReference type="InterPro" id="IPR001138">
    <property type="entry name" value="Zn2Cys6_DnaBD"/>
</dbReference>
<feature type="region of interest" description="Disordered" evidence="6">
    <location>
        <begin position="23"/>
        <end position="114"/>
    </location>
</feature>
<evidence type="ECO:0000256" key="3">
    <source>
        <dbReference type="ARBA" id="ARBA00023015"/>
    </source>
</evidence>
<evidence type="ECO:0000256" key="6">
    <source>
        <dbReference type="SAM" id="MobiDB-lite"/>
    </source>
</evidence>
<feature type="compositionally biased region" description="Polar residues" evidence="6">
    <location>
        <begin position="179"/>
        <end position="200"/>
    </location>
</feature>
<dbReference type="SMART" id="SM00066">
    <property type="entry name" value="GAL4"/>
    <property type="match status" value="1"/>
</dbReference>
<dbReference type="CDD" id="cd00067">
    <property type="entry name" value="GAL4"/>
    <property type="match status" value="1"/>
</dbReference>
<dbReference type="Pfam" id="PF00172">
    <property type="entry name" value="Zn_clus"/>
    <property type="match status" value="1"/>
</dbReference>
<feature type="region of interest" description="Disordered" evidence="6">
    <location>
        <begin position="958"/>
        <end position="979"/>
    </location>
</feature>
<sequence length="979" mass="107315">MSEPQNGIDILCDAAGPDLLLTSFLPASASPQEELRPSQPSSGRGAKRIKVADDASPSVPAHTRTPGLTSAQDAPRGSTAHMGADDTVRPDSDLLTRHETTHDRDDQAQGRPVIRRSDRAAEACLNCAASKAKCDDQKPCGRCRSKSLVCQTATRKTLTYGTPSEGTARGDSSIADSPESVNHLSQTDQEPNDAGNSVPMQHYMESSRSNVQHGVPYAQMEEAPAGTLHAGATTYLPHYDDAAGHHMMNPTADDMFFYNPTYNNFFQDMDFTSWDLNFDSYTIPQIDIQGPSPQSSSAASASVARHVRLPRDPSRGHAAFKRSPWLWEPKSRDNALRESESIAVNEESIAGSPAYEKILASSSKRWKMGLADRDRLFAIVLAQRKVPSFPSLELLNYLLQTHFVHDEYETDTWIHAASFDPSTAMPELLAMLVSSGAGFIAVPSIWQFGLALQEVVRTSLSILFESRNAYTRDLQCLQAFMQLLDIGLWSGFKRKMEIAESFLQPVMTMLRRAGTFSAPADTPALVPTLSDPPELLESKWRKFIKRESYKRLVLHLYFHDVQASIALQKNPLMTYTELCFSLPASRDLWRASSAETWRDIYLRKKPLAADTAVPRISEIMNCMTILEEFEDFIDVELCYTAVLYGFWGQISSYREAVKFYGHGTIAAPRLQSTMHSSRNATHRLWLNTMYQELYRDISELSTFIGSLPSAITASSHSRTSSRDTATATQLSILVELFMMILHVHPDDLQRFAGKYGEDEARHAAMTLEDPWAGSREARHAVWHAGQVFRHARALPPASLRGFHAIAVYFASLTLWVYGLLSCSYSTQGQQQQQDGVATAAGLGTGPGAGAGYPGASSASSNAAGVIMPPPPPTRYVLLDGDETREARAFLSLDKGVPGLSTGSLSQADGAAAAGAESLSNPGLVLDIARNVFRENYPMRSEPLPPLVESLGNLLRDLGTGLAGRPSTVQSRAVSETPSR</sequence>
<gene>
    <name evidence="8" type="ORF">PG991_011026</name>
</gene>
<evidence type="ECO:0000256" key="2">
    <source>
        <dbReference type="ARBA" id="ARBA00022833"/>
    </source>
</evidence>